<reference evidence="2 3" key="1">
    <citation type="submission" date="2016-10" db="EMBL/GenBank/DDBJ databases">
        <authorList>
            <person name="de Groot N.N."/>
        </authorList>
    </citation>
    <scope>NUCLEOTIDE SEQUENCE [LARGE SCALE GENOMIC DNA]</scope>
    <source>
        <strain evidence="2 3">CGMCC 1.7659</strain>
    </source>
</reference>
<feature type="signal peptide" evidence="1">
    <location>
        <begin position="1"/>
        <end position="24"/>
    </location>
</feature>
<keyword evidence="3" id="KW-1185">Reference proteome</keyword>
<dbReference type="Proteomes" id="UP000198575">
    <property type="component" value="Unassembled WGS sequence"/>
</dbReference>
<gene>
    <name evidence="2" type="ORF">SAMN05216289_10830</name>
</gene>
<keyword evidence="1" id="KW-0732">Signal</keyword>
<dbReference type="RefSeq" id="WP_139224902.1">
    <property type="nucleotide sequence ID" value="NZ_FOVF01000008.1"/>
</dbReference>
<dbReference type="OrthoDB" id="7063782at2"/>
<proteinExistence type="predicted"/>
<dbReference type="EMBL" id="FOVF01000008">
    <property type="protein sequence ID" value="SFN21581.1"/>
    <property type="molecule type" value="Genomic_DNA"/>
</dbReference>
<organism evidence="2 3">
    <name type="scientific">Dokdonella immobilis</name>
    <dbReference type="NCBI Taxonomy" id="578942"/>
    <lineage>
        <taxon>Bacteria</taxon>
        <taxon>Pseudomonadati</taxon>
        <taxon>Pseudomonadota</taxon>
        <taxon>Gammaproteobacteria</taxon>
        <taxon>Lysobacterales</taxon>
        <taxon>Rhodanobacteraceae</taxon>
        <taxon>Dokdonella</taxon>
    </lineage>
</organism>
<evidence type="ECO:0000313" key="2">
    <source>
        <dbReference type="EMBL" id="SFN21581.1"/>
    </source>
</evidence>
<accession>A0A1I4X6I9</accession>
<sequence>MKSRSLAAVLSCIAGSLLATGASAEQIYSNGPYVTHPGAHVSGEDVSMAQDVTYPGYTALGFAAGPSYRLADDFVVPLDHVFIIDSLTLFAYQTGSEAAFTDARVSIWLGPPEGSGSTKVFDGSATNVLVSSEPDAYRAAQSMANPLSDTQRRIQRLTILVPNLPLTSNQYWVDWQLTGPQAGETFTPPVSILGQAYTAAGGFARKKCPANITDPENDCFEAGGQWRLFENGTSPYLVDLPFTVNGRDIVNTIFRTGFEPVPATP</sequence>
<evidence type="ECO:0000256" key="1">
    <source>
        <dbReference type="SAM" id="SignalP"/>
    </source>
</evidence>
<name>A0A1I4X6I9_9GAMM</name>
<protein>
    <submittedName>
        <fullName evidence="2">Uncharacterized protein</fullName>
    </submittedName>
</protein>
<evidence type="ECO:0000313" key="3">
    <source>
        <dbReference type="Proteomes" id="UP000198575"/>
    </source>
</evidence>
<dbReference type="AlphaFoldDB" id="A0A1I4X6I9"/>
<feature type="chain" id="PRO_5011733730" evidence="1">
    <location>
        <begin position="25"/>
        <end position="265"/>
    </location>
</feature>